<keyword evidence="2" id="KW-1185">Reference proteome</keyword>
<dbReference type="SMART" id="SM00855">
    <property type="entry name" value="PGAM"/>
    <property type="match status" value="1"/>
</dbReference>
<evidence type="ECO:0000313" key="2">
    <source>
        <dbReference type="Proteomes" id="UP000502996"/>
    </source>
</evidence>
<dbReference type="InterPro" id="IPR013078">
    <property type="entry name" value="His_Pase_superF_clade-1"/>
</dbReference>
<dbReference type="AlphaFoldDB" id="A0A6G6WIW7"/>
<evidence type="ECO:0000313" key="1">
    <source>
        <dbReference type="EMBL" id="QIG45162.1"/>
    </source>
</evidence>
<protein>
    <submittedName>
        <fullName evidence="1">Histidine phosphatase family protein</fullName>
    </submittedName>
</protein>
<gene>
    <name evidence="1" type="ORF">G5V58_22485</name>
</gene>
<dbReference type="SUPFAM" id="SSF53254">
    <property type="entry name" value="Phosphoglycerate mutase-like"/>
    <property type="match status" value="1"/>
</dbReference>
<reference evidence="1 2" key="1">
    <citation type="submission" date="2020-02" db="EMBL/GenBank/DDBJ databases">
        <title>Full genome sequence of Nocardioides sp. R-3366.</title>
        <authorList>
            <person name="Im W.-T."/>
        </authorList>
    </citation>
    <scope>NUCLEOTIDE SEQUENCE [LARGE SCALE GENOMIC DNA]</scope>
    <source>
        <strain evidence="1 2">R-3366</strain>
    </source>
</reference>
<dbReference type="InterPro" id="IPR029033">
    <property type="entry name" value="His_PPase_superfam"/>
</dbReference>
<dbReference type="Pfam" id="PF00300">
    <property type="entry name" value="His_Phos_1"/>
    <property type="match status" value="1"/>
</dbReference>
<name>A0A6G6WIW7_9ACTN</name>
<proteinExistence type="predicted"/>
<organism evidence="1 2">
    <name type="scientific">Nocardioides anomalus</name>
    <dbReference type="NCBI Taxonomy" id="2712223"/>
    <lineage>
        <taxon>Bacteria</taxon>
        <taxon>Bacillati</taxon>
        <taxon>Actinomycetota</taxon>
        <taxon>Actinomycetes</taxon>
        <taxon>Propionibacteriales</taxon>
        <taxon>Nocardioidaceae</taxon>
        <taxon>Nocardioides</taxon>
    </lineage>
</organism>
<dbReference type="KEGG" id="nano:G5V58_22485"/>
<dbReference type="Proteomes" id="UP000502996">
    <property type="component" value="Chromosome"/>
</dbReference>
<dbReference type="Gene3D" id="3.40.50.1240">
    <property type="entry name" value="Phosphoglycerate mutase-like"/>
    <property type="match status" value="1"/>
</dbReference>
<sequence length="226" mass="23913">MTCDPTPTGAQLLLLRHGEVASHRGDVPVTEAGLVHAERTGAAVGAATDRPLSLLYGGTRRSRETAEALVRGIGDPARVTGPLDAFALRNPDMYAAGARVNMVSSAEHLAEQVPGLTAEEVDAHPWWSRFIASPDRVGWWLAHEDPPGETGADVLRRLHLFARSLADAGPHQGRLVVGVTHSPLLRALLREVHGSDPGEPAYVTGVWLRAGSGGGLEITPHAPLEA</sequence>
<dbReference type="RefSeq" id="WP_165237449.1">
    <property type="nucleotide sequence ID" value="NZ_CP049257.1"/>
</dbReference>
<dbReference type="EMBL" id="CP049257">
    <property type="protein sequence ID" value="QIG45162.1"/>
    <property type="molecule type" value="Genomic_DNA"/>
</dbReference>
<accession>A0A6G6WIW7</accession>